<sequence>MISRFSSFILYFLLLGFLCSCQANDLQYKLIEEKPIATFVGNVKTDSTLRSEMTDQEFSQLQFQILTEGNQYAQLFSITDDNGILKSASVIDREDVCQPGVQCILEFSVSIFKRDVTDLDKLGFVKFLQIGVEIKDINDNAPIFLEPEIVVNISESVPVGHIILTSTAIDEDSGVNNSVQTYEISSFDNTFSVQLIENLDETSNLGIIVNKQLDRETKNSYQVTVVAKDYGSPQRNGTLLVKINVIDANDNAPKFNQSSYSLSVKENPPIGLVLLHVVATDFDIGKNGKVTYHFGSRTAKVVTRLLSLNESTGALIVKDIIDFEVDQFLQFYIEAKDQGLPAKTAQAIVKINVTDINDNSPKININFPPGGELISEDSKIGQYIATVSIQDDDSGVNGTVSCSVKDKTFELTKVYENIYKINLKTKLDREDKAQHNVTVSCSDFGIPPKHNSSNFIINVSDVNDNDPKFSESVYLSTIYENNAVGDIVAIVTAIDPDEGKNGEVSYSLSLNADSVFSISTSSGIITANKIFDREEIDQYEFNVTASDNGTPRFSSTVLVIVTIGDKNDHAPVYSKSLYTFTIQENLIPGTIIGHVSAYDNDTDGNGRLMFSQSHSFSSVFQIKQNTGEIMVIDLVDRESKELFEFNVTVSDHGLPPKTSSARIRINVKDENDNFPVIIFPTKSNNSIQIPSSLEVSSLYNQSNSI</sequence>
<keyword evidence="4 9" id="KW-0106">Calcium</keyword>
<dbReference type="Pfam" id="PF00028">
    <property type="entry name" value="Cadherin"/>
    <property type="match status" value="5"/>
</dbReference>
<evidence type="ECO:0000256" key="2">
    <source>
        <dbReference type="ARBA" id="ARBA00022692"/>
    </source>
</evidence>
<keyword evidence="5" id="KW-0130">Cell adhesion</keyword>
<dbReference type="PROSITE" id="PS00232">
    <property type="entry name" value="CADHERIN_1"/>
    <property type="match status" value="5"/>
</dbReference>
<evidence type="ECO:0000256" key="6">
    <source>
        <dbReference type="ARBA" id="ARBA00022989"/>
    </source>
</evidence>
<organism evidence="12 13">
    <name type="scientific">Tegillarca granosa</name>
    <name type="common">Malaysian cockle</name>
    <name type="synonym">Anadara granosa</name>
    <dbReference type="NCBI Taxonomy" id="220873"/>
    <lineage>
        <taxon>Eukaryota</taxon>
        <taxon>Metazoa</taxon>
        <taxon>Spiralia</taxon>
        <taxon>Lophotrochozoa</taxon>
        <taxon>Mollusca</taxon>
        <taxon>Bivalvia</taxon>
        <taxon>Autobranchia</taxon>
        <taxon>Pteriomorphia</taxon>
        <taxon>Arcoida</taxon>
        <taxon>Arcoidea</taxon>
        <taxon>Arcidae</taxon>
        <taxon>Tegillarca</taxon>
    </lineage>
</organism>
<comment type="subcellular location">
    <subcellularLocation>
        <location evidence="1">Membrane</location>
        <topology evidence="1">Single-pass membrane protein</topology>
    </subcellularLocation>
</comment>
<reference evidence="12 13" key="1">
    <citation type="submission" date="2022-12" db="EMBL/GenBank/DDBJ databases">
        <title>Chromosome-level genome of Tegillarca granosa.</title>
        <authorList>
            <person name="Kim J."/>
        </authorList>
    </citation>
    <scope>NUCLEOTIDE SEQUENCE [LARGE SCALE GENOMIC DNA]</scope>
    <source>
        <strain evidence="12">Teg-2019</strain>
        <tissue evidence="12">Adductor muscle</tissue>
    </source>
</reference>
<feature type="domain" description="Cadherin" evidence="11">
    <location>
        <begin position="145"/>
        <end position="255"/>
    </location>
</feature>
<dbReference type="Pfam" id="PF08266">
    <property type="entry name" value="Cadherin_2"/>
    <property type="match status" value="1"/>
</dbReference>
<accession>A0ABQ9E1T8</accession>
<evidence type="ECO:0000313" key="13">
    <source>
        <dbReference type="Proteomes" id="UP001217089"/>
    </source>
</evidence>
<comment type="caution">
    <text evidence="12">The sequence shown here is derived from an EMBL/GenBank/DDBJ whole genome shotgun (WGS) entry which is preliminary data.</text>
</comment>
<dbReference type="InterPro" id="IPR013164">
    <property type="entry name" value="Cadherin_N"/>
</dbReference>
<feature type="domain" description="Cadherin" evidence="11">
    <location>
        <begin position="22"/>
        <end position="144"/>
    </location>
</feature>
<evidence type="ECO:0000256" key="3">
    <source>
        <dbReference type="ARBA" id="ARBA00022737"/>
    </source>
</evidence>
<dbReference type="PROSITE" id="PS50268">
    <property type="entry name" value="CADHERIN_2"/>
    <property type="match status" value="6"/>
</dbReference>
<dbReference type="InterPro" id="IPR002126">
    <property type="entry name" value="Cadherin-like_dom"/>
</dbReference>
<dbReference type="InterPro" id="IPR020894">
    <property type="entry name" value="Cadherin_CS"/>
</dbReference>
<dbReference type="CDD" id="cd11304">
    <property type="entry name" value="Cadherin_repeat"/>
    <property type="match status" value="6"/>
</dbReference>
<evidence type="ECO:0000313" key="12">
    <source>
        <dbReference type="EMBL" id="KAJ8297857.1"/>
    </source>
</evidence>
<gene>
    <name evidence="12" type="ORF">KUTeg_024388</name>
</gene>
<dbReference type="Proteomes" id="UP001217089">
    <property type="component" value="Unassembled WGS sequence"/>
</dbReference>
<protein>
    <recommendedName>
        <fullName evidence="11">Cadherin domain-containing protein</fullName>
    </recommendedName>
</protein>
<dbReference type="Gene3D" id="2.60.40.60">
    <property type="entry name" value="Cadherins"/>
    <property type="match status" value="6"/>
</dbReference>
<dbReference type="PROSITE" id="PS51257">
    <property type="entry name" value="PROKAR_LIPOPROTEIN"/>
    <property type="match status" value="1"/>
</dbReference>
<evidence type="ECO:0000256" key="5">
    <source>
        <dbReference type="ARBA" id="ARBA00022889"/>
    </source>
</evidence>
<evidence type="ECO:0000256" key="9">
    <source>
        <dbReference type="PROSITE-ProRule" id="PRU00043"/>
    </source>
</evidence>
<evidence type="ECO:0000259" key="11">
    <source>
        <dbReference type="PROSITE" id="PS50268"/>
    </source>
</evidence>
<keyword evidence="6" id="KW-1133">Transmembrane helix</keyword>
<feature type="signal peptide" evidence="10">
    <location>
        <begin position="1"/>
        <end position="23"/>
    </location>
</feature>
<keyword evidence="8" id="KW-0325">Glycoprotein</keyword>
<keyword evidence="13" id="KW-1185">Reference proteome</keyword>
<dbReference type="PRINTS" id="PR00205">
    <property type="entry name" value="CADHERIN"/>
</dbReference>
<feature type="domain" description="Cadherin" evidence="11">
    <location>
        <begin position="574"/>
        <end position="677"/>
    </location>
</feature>
<keyword evidence="2" id="KW-0812">Transmembrane</keyword>
<evidence type="ECO:0000256" key="4">
    <source>
        <dbReference type="ARBA" id="ARBA00022837"/>
    </source>
</evidence>
<name>A0ABQ9E1T8_TEGGR</name>
<dbReference type="SUPFAM" id="SSF49313">
    <property type="entry name" value="Cadherin-like"/>
    <property type="match status" value="5"/>
</dbReference>
<dbReference type="InterPro" id="IPR015919">
    <property type="entry name" value="Cadherin-like_sf"/>
</dbReference>
<dbReference type="SMART" id="SM00112">
    <property type="entry name" value="CA"/>
    <property type="match status" value="6"/>
</dbReference>
<dbReference type="PANTHER" id="PTHR24028">
    <property type="entry name" value="CADHERIN-87A"/>
    <property type="match status" value="1"/>
</dbReference>
<evidence type="ECO:0000256" key="8">
    <source>
        <dbReference type="ARBA" id="ARBA00023180"/>
    </source>
</evidence>
<evidence type="ECO:0000256" key="7">
    <source>
        <dbReference type="ARBA" id="ARBA00023136"/>
    </source>
</evidence>
<proteinExistence type="predicted"/>
<dbReference type="PANTHER" id="PTHR24028:SF146">
    <property type="entry name" value="CADHERIN 96CB, ISOFORM D-RELATED"/>
    <property type="match status" value="1"/>
</dbReference>
<keyword evidence="7" id="KW-0472">Membrane</keyword>
<evidence type="ECO:0000256" key="10">
    <source>
        <dbReference type="SAM" id="SignalP"/>
    </source>
</evidence>
<feature type="domain" description="Cadherin" evidence="11">
    <location>
        <begin position="256"/>
        <end position="363"/>
    </location>
</feature>
<evidence type="ECO:0000256" key="1">
    <source>
        <dbReference type="ARBA" id="ARBA00004167"/>
    </source>
</evidence>
<feature type="domain" description="Cadherin" evidence="11">
    <location>
        <begin position="470"/>
        <end position="573"/>
    </location>
</feature>
<feature type="domain" description="Cadherin" evidence="11">
    <location>
        <begin position="374"/>
        <end position="469"/>
    </location>
</feature>
<dbReference type="EMBL" id="JARBDR010000923">
    <property type="protein sequence ID" value="KAJ8297857.1"/>
    <property type="molecule type" value="Genomic_DNA"/>
</dbReference>
<dbReference type="InterPro" id="IPR050174">
    <property type="entry name" value="Protocadherin/Cadherin-CA"/>
</dbReference>
<keyword evidence="10" id="KW-0732">Signal</keyword>
<feature type="chain" id="PRO_5045042614" description="Cadherin domain-containing protein" evidence="10">
    <location>
        <begin position="24"/>
        <end position="705"/>
    </location>
</feature>
<keyword evidence="3" id="KW-0677">Repeat</keyword>